<organism evidence="3">
    <name type="scientific">viral metagenome</name>
    <dbReference type="NCBI Taxonomy" id="1070528"/>
    <lineage>
        <taxon>unclassified sequences</taxon>
        <taxon>metagenomes</taxon>
        <taxon>organismal metagenomes</taxon>
    </lineage>
</organism>
<dbReference type="InterPro" id="IPR055270">
    <property type="entry name" value="Glyco_tran_10_C"/>
</dbReference>
<dbReference type="Pfam" id="PF18025">
    <property type="entry name" value="FucT_N"/>
    <property type="match status" value="1"/>
</dbReference>
<protein>
    <submittedName>
        <fullName evidence="3">Uncharacterized protein</fullName>
    </submittedName>
</protein>
<dbReference type="AlphaFoldDB" id="A0A6C0BRM5"/>
<dbReference type="SUPFAM" id="SSF53756">
    <property type="entry name" value="UDP-Glycosyltransferase/glycogen phosphorylase"/>
    <property type="match status" value="1"/>
</dbReference>
<evidence type="ECO:0000259" key="1">
    <source>
        <dbReference type="Pfam" id="PF00852"/>
    </source>
</evidence>
<evidence type="ECO:0000259" key="2">
    <source>
        <dbReference type="Pfam" id="PF18025"/>
    </source>
</evidence>
<name>A0A6C0BRM5_9ZZZZ</name>
<reference evidence="3" key="1">
    <citation type="journal article" date="2020" name="Nature">
        <title>Giant virus diversity and host interactions through global metagenomics.</title>
        <authorList>
            <person name="Schulz F."/>
            <person name="Roux S."/>
            <person name="Paez-Espino D."/>
            <person name="Jungbluth S."/>
            <person name="Walsh D.A."/>
            <person name="Denef V.J."/>
            <person name="McMahon K.D."/>
            <person name="Konstantinidis K.T."/>
            <person name="Eloe-Fadrosh E.A."/>
            <person name="Kyrpides N.C."/>
            <person name="Woyke T."/>
        </authorList>
    </citation>
    <scope>NUCLEOTIDE SEQUENCE</scope>
    <source>
        <strain evidence="3">GVMAG-M-3300018428-16</strain>
    </source>
</reference>
<dbReference type="InterPro" id="IPR041058">
    <property type="entry name" value="FucT_N"/>
</dbReference>
<feature type="domain" description="Fucosyltransferase C-terminal" evidence="1">
    <location>
        <begin position="135"/>
        <end position="266"/>
    </location>
</feature>
<dbReference type="Gene3D" id="3.40.50.11660">
    <property type="entry name" value="Glycosyl transferase family 10, C-terminal domain"/>
    <property type="match status" value="1"/>
</dbReference>
<evidence type="ECO:0000313" key="3">
    <source>
        <dbReference type="EMBL" id="QHS94856.1"/>
    </source>
</evidence>
<dbReference type="Pfam" id="PF00852">
    <property type="entry name" value="Glyco_transf_10"/>
    <property type="match status" value="1"/>
</dbReference>
<sequence length="296" mass="35388">MITISYYHYWKDSDTDNYFTEFIKKNIGDVKIVANTSNPDILISSCWGDIKEVKELKAKCKIFFYGENLERFPKFNDENVLYDVFDLIVGFKETDISLKQVRFPLWLMYYSYYNYDEKDNILSYIQKRYNENIKKHKEFFCTIVARHDWYGQRTKIYDVVCKYGDIYSPSTFRNNTKSIGKGHKEKIDYISRGIYNICPENSCYDNYFTEKIFQAFEAGTIPIYWATDLPEVEIINRNKYCFCDLNNREELEKSIVNVTKNPNQYIEGDLFTKNAGEKIDEYYSTLKRNIIMHIDK</sequence>
<dbReference type="InterPro" id="IPR038577">
    <property type="entry name" value="GT10-like_C_sf"/>
</dbReference>
<accession>A0A6C0BRM5</accession>
<proteinExistence type="predicted"/>
<dbReference type="EMBL" id="MN739234">
    <property type="protein sequence ID" value="QHS94856.1"/>
    <property type="molecule type" value="Genomic_DNA"/>
</dbReference>
<feature type="domain" description="Alpha-(1,3)-fucosyltransferase FucT N-terminal" evidence="2">
    <location>
        <begin position="5"/>
        <end position="109"/>
    </location>
</feature>